<dbReference type="AlphaFoldDB" id="A0A9X2JXY0"/>
<reference evidence="7" key="1">
    <citation type="submission" date="2022-06" db="EMBL/GenBank/DDBJ databases">
        <title>Genomic Encyclopedia of Archaeal and Bacterial Type Strains, Phase II (KMG-II): from individual species to whole genera.</title>
        <authorList>
            <person name="Goeker M."/>
        </authorList>
    </citation>
    <scope>NUCLEOTIDE SEQUENCE</scope>
    <source>
        <strain evidence="7">DSM 26652</strain>
    </source>
</reference>
<evidence type="ECO:0000313" key="7">
    <source>
        <dbReference type="EMBL" id="MCP2267077.1"/>
    </source>
</evidence>
<gene>
    <name evidence="7" type="ORF">APR03_004449</name>
</gene>
<feature type="region of interest" description="Disordered" evidence="5">
    <location>
        <begin position="236"/>
        <end position="257"/>
    </location>
</feature>
<comment type="caution">
    <text evidence="7">The sequence shown here is derived from an EMBL/GenBank/DDBJ whole genome shotgun (WGS) entry which is preliminary data.</text>
</comment>
<dbReference type="PANTHER" id="PTHR30204">
    <property type="entry name" value="REDOX-CYCLING DRUG-SENSING TRANSCRIPTIONAL ACTIVATOR SOXR"/>
    <property type="match status" value="1"/>
</dbReference>
<dbReference type="GO" id="GO:0003677">
    <property type="term" value="F:DNA binding"/>
    <property type="evidence" value="ECO:0007669"/>
    <property type="project" value="UniProtKB-KW"/>
</dbReference>
<dbReference type="PROSITE" id="PS50937">
    <property type="entry name" value="HTH_MERR_2"/>
    <property type="match status" value="1"/>
</dbReference>
<evidence type="ECO:0000256" key="2">
    <source>
        <dbReference type="ARBA" id="ARBA00023015"/>
    </source>
</evidence>
<dbReference type="SMART" id="SM00422">
    <property type="entry name" value="HTH_MERR"/>
    <property type="match status" value="1"/>
</dbReference>
<name>A0A9X2JXY0_9MICO</name>
<dbReference type="EMBL" id="JAMTCS010000015">
    <property type="protein sequence ID" value="MCP2267077.1"/>
    <property type="molecule type" value="Genomic_DNA"/>
</dbReference>
<evidence type="ECO:0000256" key="1">
    <source>
        <dbReference type="ARBA" id="ARBA00022491"/>
    </source>
</evidence>
<evidence type="ECO:0000256" key="4">
    <source>
        <dbReference type="ARBA" id="ARBA00023163"/>
    </source>
</evidence>
<keyword evidence="3 7" id="KW-0238">DNA-binding</keyword>
<dbReference type="Gene3D" id="1.10.1660.10">
    <property type="match status" value="1"/>
</dbReference>
<evidence type="ECO:0000313" key="8">
    <source>
        <dbReference type="Proteomes" id="UP001139493"/>
    </source>
</evidence>
<dbReference type="InterPro" id="IPR000551">
    <property type="entry name" value="MerR-type_HTH_dom"/>
</dbReference>
<dbReference type="RefSeq" id="WP_253839421.1">
    <property type="nucleotide sequence ID" value="NZ_JAMTCS010000015.1"/>
</dbReference>
<sequence>MSWSTREIAELAGTTVKSVRYYHAIGLLEEPDRSLNGYKHYEVEHLTRLLQIRRLVGLGVPLAQIARLGDQDGDGVAAIFRRVDAELEATVERLQDIRRELAVLSRPGAPTDVPAGFSAVADALRGNDRKLLTIYAQLFSDESMEAVRELLESDPNPELDEAFRDLPEDADEATRAALAERLSRVVSLPGTGQGVELVPKAGSPRQTAAARSTVAHALEALYNPAQLDVLRRARQVAAARAGADGPGAGPDPEPPGQ</sequence>
<dbReference type="SUPFAM" id="SSF46955">
    <property type="entry name" value="Putative DNA-binding domain"/>
    <property type="match status" value="1"/>
</dbReference>
<keyword evidence="4" id="KW-0804">Transcription</keyword>
<dbReference type="PANTHER" id="PTHR30204:SF69">
    <property type="entry name" value="MERR-FAMILY TRANSCRIPTIONAL REGULATOR"/>
    <property type="match status" value="1"/>
</dbReference>
<feature type="domain" description="HTH merR-type" evidence="6">
    <location>
        <begin position="1"/>
        <end position="71"/>
    </location>
</feature>
<dbReference type="GO" id="GO:0003700">
    <property type="term" value="F:DNA-binding transcription factor activity"/>
    <property type="evidence" value="ECO:0007669"/>
    <property type="project" value="InterPro"/>
</dbReference>
<organism evidence="7 8">
    <name type="scientific">Promicromonospora thailandica</name>
    <dbReference type="NCBI Taxonomy" id="765201"/>
    <lineage>
        <taxon>Bacteria</taxon>
        <taxon>Bacillati</taxon>
        <taxon>Actinomycetota</taxon>
        <taxon>Actinomycetes</taxon>
        <taxon>Micrococcales</taxon>
        <taxon>Promicromonosporaceae</taxon>
        <taxon>Promicromonospora</taxon>
    </lineage>
</organism>
<evidence type="ECO:0000256" key="5">
    <source>
        <dbReference type="SAM" id="MobiDB-lite"/>
    </source>
</evidence>
<keyword evidence="1" id="KW-0678">Repressor</keyword>
<proteinExistence type="predicted"/>
<keyword evidence="2" id="KW-0805">Transcription regulation</keyword>
<dbReference type="Proteomes" id="UP001139493">
    <property type="component" value="Unassembled WGS sequence"/>
</dbReference>
<dbReference type="InterPro" id="IPR047057">
    <property type="entry name" value="MerR_fam"/>
</dbReference>
<evidence type="ECO:0000256" key="3">
    <source>
        <dbReference type="ARBA" id="ARBA00023125"/>
    </source>
</evidence>
<keyword evidence="8" id="KW-1185">Reference proteome</keyword>
<protein>
    <submittedName>
        <fullName evidence="7">DNA-binding transcriptional regulator, MerR family</fullName>
    </submittedName>
</protein>
<accession>A0A9X2JXY0</accession>
<evidence type="ECO:0000259" key="6">
    <source>
        <dbReference type="PROSITE" id="PS50937"/>
    </source>
</evidence>
<dbReference type="InterPro" id="IPR009061">
    <property type="entry name" value="DNA-bd_dom_put_sf"/>
</dbReference>
<dbReference type="Pfam" id="PF13411">
    <property type="entry name" value="MerR_1"/>
    <property type="match status" value="1"/>
</dbReference>